<evidence type="ECO:0008006" key="3">
    <source>
        <dbReference type="Google" id="ProtNLM"/>
    </source>
</evidence>
<evidence type="ECO:0000313" key="2">
    <source>
        <dbReference type="EMBL" id="EMS67348.1"/>
    </source>
</evidence>
<gene>
    <name evidence="2" type="ORF">TRIUR3_08427</name>
</gene>
<dbReference type="eggNOG" id="ENOG502QUSN">
    <property type="taxonomic scope" value="Eukaryota"/>
</dbReference>
<sequence>MTPRIYPCPRVQIPPKLDLRRVPRSKRRGLRSIDLELGGGSSRLLVPVSCLGAQPCCHGLDQETPTAARLVRGDCRVTGEEFRACRACSSFARFGMWAYRDRGLHGVTGFMLPTKVLDFSESCARPSSLRGPILSRSSVNLVFIAAPFLDAHCGTLVCASMPRQRASWLGRPSRNPGIVRIDAIPQGPPEISRNKGSNTTHSIKGQQISMIGNGHSFQQGVYVMDPSSFNQGIYAEKQSSFAERANMMQLNNFMADNSSPAGNRCQRLGCNEVVEGQTAFCKSHRLGQQCQMIGCPQIPPNGVALCMTHGGGHPGSSAIPLAESEGSMKYEGDGQFRVMENAMGSTVIPNPDGEVVMCKYEGCSKRSQGNTVYCKVHSGGSKACMVKGCTKGAHGGTPMCIAHGGGKRCSVAGCRNAACGSSQGRTDCCVRHGGGKRKSMLGEGDTADGAPKPKRRAKKSGTKKAERAKRAKKTADPAGPSSEDVTMPAVISADMPEMGAIHVAAPVPDRPKSPETAIALEQPPLQLQQPPPLQSPAPSGLAASAEEGLPATEGWPWLQRVDEEIPWKDFRISVPKVSRALFHVVTRATVGDGSLIIFWEDRWIDGMRVEDVAPLIYAGVPRRAREGRRLQDALLIGPWVNDELWKHRNSIVFEGVSPSFEAIIERIANEVSAWYRAGQLKGDWDRIMTELCWWARLE</sequence>
<dbReference type="AlphaFoldDB" id="M7ZVZ3"/>
<dbReference type="PANTHER" id="PTHR31827:SF43">
    <property type="entry name" value="OS06G0472700 PROTEIN"/>
    <property type="match status" value="1"/>
</dbReference>
<dbReference type="EMBL" id="KD020471">
    <property type="protein sequence ID" value="EMS67348.1"/>
    <property type="molecule type" value="Genomic_DNA"/>
</dbReference>
<accession>M7ZVZ3</accession>
<dbReference type="PANTHER" id="PTHR31827">
    <property type="entry name" value="EMB|CAB89363.1"/>
    <property type="match status" value="1"/>
</dbReference>
<evidence type="ECO:0000256" key="1">
    <source>
        <dbReference type="SAM" id="MobiDB-lite"/>
    </source>
</evidence>
<feature type="compositionally biased region" description="Low complexity" evidence="1">
    <location>
        <begin position="536"/>
        <end position="548"/>
    </location>
</feature>
<proteinExistence type="predicted"/>
<feature type="region of interest" description="Disordered" evidence="1">
    <location>
        <begin position="430"/>
        <end position="485"/>
    </location>
</feature>
<feature type="compositionally biased region" description="Basic residues" evidence="1">
    <location>
        <begin position="452"/>
        <end position="472"/>
    </location>
</feature>
<name>M7ZVZ3_TRIUA</name>
<reference evidence="2" key="1">
    <citation type="journal article" date="2013" name="Nature">
        <title>Draft genome of the wheat A-genome progenitor Triticum urartu.</title>
        <authorList>
            <person name="Ling H.Q."/>
            <person name="Zhao S."/>
            <person name="Liu D."/>
            <person name="Wang J."/>
            <person name="Sun H."/>
            <person name="Zhang C."/>
            <person name="Fan H."/>
            <person name="Li D."/>
            <person name="Dong L."/>
            <person name="Tao Y."/>
            <person name="Gao C."/>
            <person name="Wu H."/>
            <person name="Li Y."/>
            <person name="Cui Y."/>
            <person name="Guo X."/>
            <person name="Zheng S."/>
            <person name="Wang B."/>
            <person name="Yu K."/>
            <person name="Liang Q."/>
            <person name="Yang W."/>
            <person name="Lou X."/>
            <person name="Chen J."/>
            <person name="Feng M."/>
            <person name="Jian J."/>
            <person name="Zhang X."/>
            <person name="Luo G."/>
            <person name="Jiang Y."/>
            <person name="Liu J."/>
            <person name="Wang Z."/>
            <person name="Sha Y."/>
            <person name="Zhang B."/>
            <person name="Wu H."/>
            <person name="Tang D."/>
            <person name="Shen Q."/>
            <person name="Xue P."/>
            <person name="Zou S."/>
            <person name="Wang X."/>
            <person name="Liu X."/>
            <person name="Wang F."/>
            <person name="Yang Y."/>
            <person name="An X."/>
            <person name="Dong Z."/>
            <person name="Zhang K."/>
            <person name="Zhang X."/>
            <person name="Luo M.C."/>
            <person name="Dvorak J."/>
            <person name="Tong Y."/>
            <person name="Wang J."/>
            <person name="Yang H."/>
            <person name="Li Z."/>
            <person name="Wang D."/>
            <person name="Zhang A."/>
            <person name="Wang J."/>
        </authorList>
    </citation>
    <scope>NUCLEOTIDE SEQUENCE</scope>
</reference>
<feature type="region of interest" description="Disordered" evidence="1">
    <location>
        <begin position="524"/>
        <end position="548"/>
    </location>
</feature>
<organism evidence="2">
    <name type="scientific">Triticum urartu</name>
    <name type="common">Red wild einkorn</name>
    <name type="synonym">Crithodium urartu</name>
    <dbReference type="NCBI Taxonomy" id="4572"/>
    <lineage>
        <taxon>Eukaryota</taxon>
        <taxon>Viridiplantae</taxon>
        <taxon>Streptophyta</taxon>
        <taxon>Embryophyta</taxon>
        <taxon>Tracheophyta</taxon>
        <taxon>Spermatophyta</taxon>
        <taxon>Magnoliopsida</taxon>
        <taxon>Liliopsida</taxon>
        <taxon>Poales</taxon>
        <taxon>Poaceae</taxon>
        <taxon>BOP clade</taxon>
        <taxon>Pooideae</taxon>
        <taxon>Triticodae</taxon>
        <taxon>Triticeae</taxon>
        <taxon>Triticinae</taxon>
        <taxon>Triticum</taxon>
    </lineage>
</organism>
<dbReference type="STRING" id="4572.M7ZVZ3"/>
<protein>
    <recommendedName>
        <fullName evidence="3">WRKY transcription factor 19</fullName>
    </recommendedName>
</protein>